<dbReference type="Gene3D" id="3.40.30.10">
    <property type="entry name" value="Glutaredoxin"/>
    <property type="match status" value="1"/>
</dbReference>
<dbReference type="Gene3D" id="1.20.1050.10">
    <property type="match status" value="1"/>
</dbReference>
<dbReference type="InterPro" id="IPR036249">
    <property type="entry name" value="Thioredoxin-like_sf"/>
</dbReference>
<dbReference type="InterPro" id="IPR044629">
    <property type="entry name" value="GSTL1/2/3"/>
</dbReference>
<name>A0A0H3K1S1_SYNP6</name>
<dbReference type="InterPro" id="IPR004045">
    <property type="entry name" value="Glutathione_S-Trfase_N"/>
</dbReference>
<evidence type="ECO:0000259" key="2">
    <source>
        <dbReference type="PROSITE" id="PS50404"/>
    </source>
</evidence>
<dbReference type="GeneID" id="72429617"/>
<sequence length="404" mass="45974">MSSFALSWSELATLTDFNPDRVNGPTNAQSTLRLFGQPESAVRVTLYRDHHAWCPYCQKVWLWLEEKQIPYRIAKVTMFCYGEKETWYKRKVPSGMLPALELDGRIITESDDILLALESTFGPLMHSLLDRTVLPLRRLERELFRAWCGWLCYPSRSPQQDQQGRTAFQAVVDRVEAALASTPGPYFLECFGVTDVIFTPYVERMNASLFYYKGYSLREINPRLSDWFEAMESRETYRGTQSDFHTHAHDLPPQMGGCYANTDPQTAVCQARVDQGPWFGLPDVTYPEPPTARQEALQRVLRHKDTLIRLNPLEAEVFDPALRAALTTLITGQVCPPPAGSDRGLRYLRDRISVPRDMSIYAAKHLREALEATAQLAGDRQGPAISMRDRRDQDPARFASATAC</sequence>
<dbReference type="SUPFAM" id="SSF52833">
    <property type="entry name" value="Thioredoxin-like"/>
    <property type="match status" value="1"/>
</dbReference>
<dbReference type="PANTHER" id="PTHR44328">
    <property type="entry name" value="GLUTATHIONE S-TRANSFERASE L1"/>
    <property type="match status" value="1"/>
</dbReference>
<dbReference type="AlphaFoldDB" id="A0A0H3K1S1"/>
<dbReference type="Pfam" id="PF13409">
    <property type="entry name" value="GST_N_2"/>
    <property type="match status" value="1"/>
</dbReference>
<dbReference type="Proteomes" id="UP000001175">
    <property type="component" value="Chromosome"/>
</dbReference>
<feature type="domain" description="GST N-terminal" evidence="2">
    <location>
        <begin position="44"/>
        <end position="125"/>
    </location>
</feature>
<dbReference type="PANTHER" id="PTHR44328:SF16">
    <property type="entry name" value="PROTEIN IN2-1 HOMOLOG B"/>
    <property type="match status" value="1"/>
</dbReference>
<reference evidence="3 4" key="1">
    <citation type="journal article" date="2007" name="Photosyn. Res.">
        <title>Complete nucleotide sequence of the freshwater unicellular cyanobacterium Synechococcus elongatus PCC 6301 chromosome: gene content and organization.</title>
        <authorList>
            <person name="Sugita C."/>
            <person name="Ogata K."/>
            <person name="Shikata M."/>
            <person name="Jikuya H."/>
            <person name="Takano J."/>
            <person name="Furumichi M."/>
            <person name="Kanehisa M."/>
            <person name="Omata T."/>
            <person name="Sugiura M."/>
            <person name="Sugita M."/>
        </authorList>
    </citation>
    <scope>NUCLEOTIDE SEQUENCE [LARGE SCALE GENOMIC DNA]</scope>
    <source>
        <strain evidence="4">ATCC 27144 / PCC 6301 / SAUG 1402/1</strain>
    </source>
</reference>
<dbReference type="PROSITE" id="PS50404">
    <property type="entry name" value="GST_NTER"/>
    <property type="match status" value="1"/>
</dbReference>
<feature type="region of interest" description="Disordered" evidence="1">
    <location>
        <begin position="377"/>
        <end position="404"/>
    </location>
</feature>
<dbReference type="SUPFAM" id="SSF47616">
    <property type="entry name" value="GST C-terminal domain-like"/>
    <property type="match status" value="1"/>
</dbReference>
<evidence type="ECO:0000313" key="4">
    <source>
        <dbReference type="Proteomes" id="UP000001175"/>
    </source>
</evidence>
<dbReference type="RefSeq" id="WP_011243077.1">
    <property type="nucleotide sequence ID" value="NC_006576.1"/>
</dbReference>
<protein>
    <recommendedName>
        <fullName evidence="2">GST N-terminal domain-containing protein</fullName>
    </recommendedName>
</protein>
<dbReference type="CDD" id="cd00570">
    <property type="entry name" value="GST_N_family"/>
    <property type="match status" value="1"/>
</dbReference>
<dbReference type="Pfam" id="PF13410">
    <property type="entry name" value="GST_C_2"/>
    <property type="match status" value="1"/>
</dbReference>
<dbReference type="EMBL" id="AP008231">
    <property type="protein sequence ID" value="BAD78955.1"/>
    <property type="molecule type" value="Genomic_DNA"/>
</dbReference>
<accession>A0A0H3K1S1</accession>
<organism evidence="3 4">
    <name type="scientific">Synechococcus sp. (strain ATCC 27144 / PCC 6301 / SAUG 1402/1)</name>
    <name type="common">Anacystis nidulans</name>
    <dbReference type="NCBI Taxonomy" id="269084"/>
    <lineage>
        <taxon>Bacteria</taxon>
        <taxon>Bacillati</taxon>
        <taxon>Cyanobacteriota</taxon>
        <taxon>Cyanophyceae</taxon>
        <taxon>Synechococcales</taxon>
        <taxon>Synechococcaceae</taxon>
        <taxon>Synechococcus</taxon>
    </lineage>
</organism>
<evidence type="ECO:0000256" key="1">
    <source>
        <dbReference type="SAM" id="MobiDB-lite"/>
    </source>
</evidence>
<proteinExistence type="predicted"/>
<dbReference type="KEGG" id="syc:syc0765_d"/>
<dbReference type="InterPro" id="IPR036282">
    <property type="entry name" value="Glutathione-S-Trfase_C_sf"/>
</dbReference>
<evidence type="ECO:0000313" key="3">
    <source>
        <dbReference type="EMBL" id="BAD78955.1"/>
    </source>
</evidence>
<dbReference type="eggNOG" id="COG0625">
    <property type="taxonomic scope" value="Bacteria"/>
</dbReference>
<dbReference type="GO" id="GO:0004364">
    <property type="term" value="F:glutathione transferase activity"/>
    <property type="evidence" value="ECO:0007669"/>
    <property type="project" value="InterPro"/>
</dbReference>
<gene>
    <name evidence="3" type="ordered locus">syc0765_d</name>
</gene>